<gene>
    <name evidence="2" type="ORF">ACNJC6_01319</name>
</gene>
<reference evidence="2 3" key="1">
    <citation type="submission" date="2017-02" db="EMBL/GenBank/DDBJ databases">
        <authorList>
            <person name="Peterson S.W."/>
        </authorList>
    </citation>
    <scope>NUCLEOTIDE SEQUENCE [LARGE SCALE GENOMIC DNA]</scope>
    <source>
        <strain evidence="2">C6</strain>
    </source>
</reference>
<dbReference type="AlphaFoldDB" id="A0A1R7QBQ1"/>
<sequence length="133" mass="15191" precursor="true">MKKIIISLFCLLSLSACQPPHVSQQVQQQHFICKALIEGFLKTQNLTDYQFLSLAPSLAETSTQRTYQYRLNNEREMQMNLPRQKNLQFQCDQSSAENFKISLAGEGHAMLSLIQLDLPKASTLELLNAYQQP</sequence>
<evidence type="ECO:0008006" key="4">
    <source>
        <dbReference type="Google" id="ProtNLM"/>
    </source>
</evidence>
<dbReference type="Proteomes" id="UP000196240">
    <property type="component" value="Unassembled WGS sequence"/>
</dbReference>
<evidence type="ECO:0000313" key="3">
    <source>
        <dbReference type="Proteomes" id="UP000196240"/>
    </source>
</evidence>
<dbReference type="PROSITE" id="PS51257">
    <property type="entry name" value="PROKAR_LIPOPROTEIN"/>
    <property type="match status" value="1"/>
</dbReference>
<protein>
    <recommendedName>
        <fullName evidence="4">Lipoprotein</fullName>
    </recommendedName>
</protein>
<dbReference type="EMBL" id="FUUY01000003">
    <property type="protein sequence ID" value="SJX21699.1"/>
    <property type="molecule type" value="Genomic_DNA"/>
</dbReference>
<dbReference type="RefSeq" id="WP_087011978.1">
    <property type="nucleotide sequence ID" value="NZ_FUUY01000003.1"/>
</dbReference>
<proteinExistence type="predicted"/>
<keyword evidence="1" id="KW-0732">Signal</keyword>
<feature type="chain" id="PRO_5012187587" description="Lipoprotein" evidence="1">
    <location>
        <begin position="19"/>
        <end position="133"/>
    </location>
</feature>
<evidence type="ECO:0000256" key="1">
    <source>
        <dbReference type="SAM" id="SignalP"/>
    </source>
</evidence>
<feature type="signal peptide" evidence="1">
    <location>
        <begin position="1"/>
        <end position="18"/>
    </location>
</feature>
<organism evidence="2 3">
    <name type="scientific">Acinetobacter johnsonii</name>
    <dbReference type="NCBI Taxonomy" id="40214"/>
    <lineage>
        <taxon>Bacteria</taxon>
        <taxon>Pseudomonadati</taxon>
        <taxon>Pseudomonadota</taxon>
        <taxon>Gammaproteobacteria</taxon>
        <taxon>Moraxellales</taxon>
        <taxon>Moraxellaceae</taxon>
        <taxon>Acinetobacter</taxon>
    </lineage>
</organism>
<name>A0A1R7QBQ1_ACIJO</name>
<accession>A0A1R7QBQ1</accession>
<evidence type="ECO:0000313" key="2">
    <source>
        <dbReference type="EMBL" id="SJX21699.1"/>
    </source>
</evidence>